<evidence type="ECO:0000256" key="4">
    <source>
        <dbReference type="ARBA" id="ARBA00023136"/>
    </source>
</evidence>
<comment type="caution">
    <text evidence="6">The sequence shown here is derived from an EMBL/GenBank/DDBJ whole genome shotgun (WGS) entry which is preliminary data.</text>
</comment>
<dbReference type="GO" id="GO:0016020">
    <property type="term" value="C:membrane"/>
    <property type="evidence" value="ECO:0007669"/>
    <property type="project" value="UniProtKB-SubCell"/>
</dbReference>
<keyword evidence="4 5" id="KW-0472">Membrane</keyword>
<dbReference type="Gene3D" id="1.20.120.550">
    <property type="entry name" value="Membrane associated eicosanoid/glutathione metabolism-like domain"/>
    <property type="match status" value="1"/>
</dbReference>
<evidence type="ECO:0000313" key="7">
    <source>
        <dbReference type="Proteomes" id="UP000545037"/>
    </source>
</evidence>
<dbReference type="Proteomes" id="UP000545037">
    <property type="component" value="Unassembled WGS sequence"/>
</dbReference>
<comment type="subcellular location">
    <subcellularLocation>
        <location evidence="1">Membrane</location>
    </subcellularLocation>
</comment>
<dbReference type="InterPro" id="IPR023352">
    <property type="entry name" value="MAPEG-like_dom_sf"/>
</dbReference>
<evidence type="ECO:0000256" key="3">
    <source>
        <dbReference type="ARBA" id="ARBA00022989"/>
    </source>
</evidence>
<keyword evidence="7" id="KW-1185">Reference proteome</keyword>
<name>A0A7W9CJ15_9CAUL</name>
<evidence type="ECO:0000256" key="2">
    <source>
        <dbReference type="ARBA" id="ARBA00022692"/>
    </source>
</evidence>
<accession>A0A7W9CJ15</accession>
<evidence type="ECO:0000256" key="5">
    <source>
        <dbReference type="SAM" id="Phobius"/>
    </source>
</evidence>
<dbReference type="PANTHER" id="PTHR35371:SF1">
    <property type="entry name" value="BLR7753 PROTEIN"/>
    <property type="match status" value="1"/>
</dbReference>
<reference evidence="6 7" key="1">
    <citation type="submission" date="2020-08" db="EMBL/GenBank/DDBJ databases">
        <title>Genomic Encyclopedia of Type Strains, Phase IV (KMG-IV): sequencing the most valuable type-strain genomes for metagenomic binning, comparative biology and taxonomic classification.</title>
        <authorList>
            <person name="Goeker M."/>
        </authorList>
    </citation>
    <scope>NUCLEOTIDE SEQUENCE [LARGE SCALE GENOMIC DNA]</scope>
    <source>
        <strain evidence="6 7">DSM 4737</strain>
    </source>
</reference>
<feature type="transmembrane region" description="Helical" evidence="5">
    <location>
        <begin position="68"/>
        <end position="85"/>
    </location>
</feature>
<evidence type="ECO:0000256" key="1">
    <source>
        <dbReference type="ARBA" id="ARBA00004370"/>
    </source>
</evidence>
<feature type="transmembrane region" description="Helical" evidence="5">
    <location>
        <begin position="120"/>
        <end position="137"/>
    </location>
</feature>
<evidence type="ECO:0000313" key="6">
    <source>
        <dbReference type="EMBL" id="MBB5746087.1"/>
    </source>
</evidence>
<dbReference type="SUPFAM" id="SSF161084">
    <property type="entry name" value="MAPEG domain-like"/>
    <property type="match status" value="1"/>
</dbReference>
<dbReference type="PANTHER" id="PTHR35371">
    <property type="entry name" value="INNER MEMBRANE PROTEIN"/>
    <property type="match status" value="1"/>
</dbReference>
<proteinExistence type="predicted"/>
<feature type="transmembrane region" description="Helical" evidence="5">
    <location>
        <begin position="6"/>
        <end position="29"/>
    </location>
</feature>
<keyword evidence="2 5" id="KW-0812">Transmembrane</keyword>
<dbReference type="Pfam" id="PF01124">
    <property type="entry name" value="MAPEG"/>
    <property type="match status" value="1"/>
</dbReference>
<dbReference type="EMBL" id="JACHOR010000002">
    <property type="protein sequence ID" value="MBB5746087.1"/>
    <property type="molecule type" value="Genomic_DNA"/>
</dbReference>
<dbReference type="AlphaFoldDB" id="A0A7W9CJ15"/>
<dbReference type="RefSeq" id="WP_183213031.1">
    <property type="nucleotide sequence ID" value="NZ_JACHOR010000002.1"/>
</dbReference>
<dbReference type="InterPro" id="IPR001129">
    <property type="entry name" value="Membr-assoc_MAPEG"/>
</dbReference>
<organism evidence="6 7">
    <name type="scientific">Brevundimonas variabilis</name>
    <dbReference type="NCBI Taxonomy" id="74312"/>
    <lineage>
        <taxon>Bacteria</taxon>
        <taxon>Pseudomonadati</taxon>
        <taxon>Pseudomonadota</taxon>
        <taxon>Alphaproteobacteria</taxon>
        <taxon>Caulobacterales</taxon>
        <taxon>Caulobacteraceae</taxon>
        <taxon>Brevundimonas</taxon>
    </lineage>
</organism>
<gene>
    <name evidence="6" type="ORF">GGR13_001671</name>
</gene>
<feature type="transmembrane region" description="Helical" evidence="5">
    <location>
        <begin position="91"/>
        <end position="113"/>
    </location>
</feature>
<keyword evidence="3 5" id="KW-1133">Transmembrane helix</keyword>
<protein>
    <submittedName>
        <fullName evidence="6">Putative MAPEG superfamily protein</fullName>
    </submittedName>
</protein>
<sequence>MSEGWILVTTPELTMLAATLVLAFVHIFLPAAGRTLANGIEWNAGPRDTTPKEPGPITRRLERAQANLWETLPLFIGAVLTAHVAGEDGLLTFWGTQAYFWARLIYIPIYAFGIPMVRSLVWLVSVAGLVAIFAALFT</sequence>